<name>A0AAN9LJV0_PHACN</name>
<comment type="caution">
    <text evidence="1">The sequence shown here is derived from an EMBL/GenBank/DDBJ whole genome shotgun (WGS) entry which is preliminary data.</text>
</comment>
<dbReference type="EMBL" id="JAYMYR010000010">
    <property type="protein sequence ID" value="KAK7335398.1"/>
    <property type="molecule type" value="Genomic_DNA"/>
</dbReference>
<organism evidence="1 2">
    <name type="scientific">Phaseolus coccineus</name>
    <name type="common">Scarlet runner bean</name>
    <name type="synonym">Phaseolus multiflorus</name>
    <dbReference type="NCBI Taxonomy" id="3886"/>
    <lineage>
        <taxon>Eukaryota</taxon>
        <taxon>Viridiplantae</taxon>
        <taxon>Streptophyta</taxon>
        <taxon>Embryophyta</taxon>
        <taxon>Tracheophyta</taxon>
        <taxon>Spermatophyta</taxon>
        <taxon>Magnoliopsida</taxon>
        <taxon>eudicotyledons</taxon>
        <taxon>Gunneridae</taxon>
        <taxon>Pentapetalae</taxon>
        <taxon>rosids</taxon>
        <taxon>fabids</taxon>
        <taxon>Fabales</taxon>
        <taxon>Fabaceae</taxon>
        <taxon>Papilionoideae</taxon>
        <taxon>50 kb inversion clade</taxon>
        <taxon>NPAAA clade</taxon>
        <taxon>indigoferoid/millettioid clade</taxon>
        <taxon>Phaseoleae</taxon>
        <taxon>Phaseolus</taxon>
    </lineage>
</organism>
<reference evidence="1 2" key="1">
    <citation type="submission" date="2024-01" db="EMBL/GenBank/DDBJ databases">
        <title>The genomes of 5 underutilized Papilionoideae crops provide insights into root nodulation and disease resistanc.</title>
        <authorList>
            <person name="Jiang F."/>
        </authorList>
    </citation>
    <scope>NUCLEOTIDE SEQUENCE [LARGE SCALE GENOMIC DNA]</scope>
    <source>
        <strain evidence="1">JINMINGXINNONG_FW02</strain>
        <tissue evidence="1">Leaves</tissue>
    </source>
</reference>
<evidence type="ECO:0000313" key="2">
    <source>
        <dbReference type="Proteomes" id="UP001374584"/>
    </source>
</evidence>
<dbReference type="AlphaFoldDB" id="A0AAN9LJV0"/>
<proteinExistence type="predicted"/>
<protein>
    <submittedName>
        <fullName evidence="1">Uncharacterized protein</fullName>
    </submittedName>
</protein>
<gene>
    <name evidence="1" type="ORF">VNO80_27215</name>
</gene>
<sequence length="120" mass="12598">MSACLAPWRCPHTSRPGDTKVSRWCKEEGSRSVSQLTTTQGGCGGHCSAFAAAQTPFATNQTFIHDAQTRGVQQICVRGNTLHGATRPSLVVAAALAGWTRRCAGLLAVVEAVTAAVCTR</sequence>
<dbReference type="Proteomes" id="UP001374584">
    <property type="component" value="Unassembled WGS sequence"/>
</dbReference>
<evidence type="ECO:0000313" key="1">
    <source>
        <dbReference type="EMBL" id="KAK7335398.1"/>
    </source>
</evidence>
<accession>A0AAN9LJV0</accession>
<keyword evidence="2" id="KW-1185">Reference proteome</keyword>